<reference evidence="1" key="2">
    <citation type="submission" date="2020-06" db="EMBL/GenBank/DDBJ databases">
        <title>Helianthus annuus Genome sequencing and assembly Release 2.</title>
        <authorList>
            <person name="Gouzy J."/>
            <person name="Langlade N."/>
            <person name="Munos S."/>
        </authorList>
    </citation>
    <scope>NUCLEOTIDE SEQUENCE</scope>
    <source>
        <tissue evidence="1">Leaves</tissue>
    </source>
</reference>
<protein>
    <submittedName>
        <fullName evidence="1">Uncharacterized protein</fullName>
    </submittedName>
</protein>
<name>A0A9K3EIZ0_HELAN</name>
<dbReference type="Gramene" id="mRNA:HanXRQr2_Chr13g0593871">
    <property type="protein sequence ID" value="mRNA:HanXRQr2_Chr13g0593871"/>
    <property type="gene ID" value="HanXRQr2_Chr13g0593871"/>
</dbReference>
<dbReference type="Proteomes" id="UP000215914">
    <property type="component" value="Unassembled WGS sequence"/>
</dbReference>
<comment type="caution">
    <text evidence="1">The sequence shown here is derived from an EMBL/GenBank/DDBJ whole genome shotgun (WGS) entry which is preliminary data.</text>
</comment>
<dbReference type="AlphaFoldDB" id="A0A9K3EIZ0"/>
<proteinExistence type="predicted"/>
<dbReference type="EMBL" id="MNCJ02000328">
    <property type="protein sequence ID" value="KAF5773894.1"/>
    <property type="molecule type" value="Genomic_DNA"/>
</dbReference>
<gene>
    <name evidence="1" type="ORF">HanXRQr2_Chr13g0593871</name>
</gene>
<reference evidence="1" key="1">
    <citation type="journal article" date="2017" name="Nature">
        <title>The sunflower genome provides insights into oil metabolism, flowering and Asterid evolution.</title>
        <authorList>
            <person name="Badouin H."/>
            <person name="Gouzy J."/>
            <person name="Grassa C.J."/>
            <person name="Murat F."/>
            <person name="Staton S.E."/>
            <person name="Cottret L."/>
            <person name="Lelandais-Briere C."/>
            <person name="Owens G.L."/>
            <person name="Carrere S."/>
            <person name="Mayjonade B."/>
            <person name="Legrand L."/>
            <person name="Gill N."/>
            <person name="Kane N.C."/>
            <person name="Bowers J.E."/>
            <person name="Hubner S."/>
            <person name="Bellec A."/>
            <person name="Berard A."/>
            <person name="Berges H."/>
            <person name="Blanchet N."/>
            <person name="Boniface M.C."/>
            <person name="Brunel D."/>
            <person name="Catrice O."/>
            <person name="Chaidir N."/>
            <person name="Claudel C."/>
            <person name="Donnadieu C."/>
            <person name="Faraut T."/>
            <person name="Fievet G."/>
            <person name="Helmstetter N."/>
            <person name="King M."/>
            <person name="Knapp S.J."/>
            <person name="Lai Z."/>
            <person name="Le Paslier M.C."/>
            <person name="Lippi Y."/>
            <person name="Lorenzon L."/>
            <person name="Mandel J.R."/>
            <person name="Marage G."/>
            <person name="Marchand G."/>
            <person name="Marquand E."/>
            <person name="Bret-Mestries E."/>
            <person name="Morien E."/>
            <person name="Nambeesan S."/>
            <person name="Nguyen T."/>
            <person name="Pegot-Espagnet P."/>
            <person name="Pouilly N."/>
            <person name="Raftis F."/>
            <person name="Sallet E."/>
            <person name="Schiex T."/>
            <person name="Thomas J."/>
            <person name="Vandecasteele C."/>
            <person name="Vares D."/>
            <person name="Vear F."/>
            <person name="Vautrin S."/>
            <person name="Crespi M."/>
            <person name="Mangin B."/>
            <person name="Burke J.M."/>
            <person name="Salse J."/>
            <person name="Munos S."/>
            <person name="Vincourt P."/>
            <person name="Rieseberg L.H."/>
            <person name="Langlade N.B."/>
        </authorList>
    </citation>
    <scope>NUCLEOTIDE SEQUENCE</scope>
    <source>
        <tissue evidence="1">Leaves</tissue>
    </source>
</reference>
<keyword evidence="2" id="KW-1185">Reference proteome</keyword>
<organism evidence="1 2">
    <name type="scientific">Helianthus annuus</name>
    <name type="common">Common sunflower</name>
    <dbReference type="NCBI Taxonomy" id="4232"/>
    <lineage>
        <taxon>Eukaryota</taxon>
        <taxon>Viridiplantae</taxon>
        <taxon>Streptophyta</taxon>
        <taxon>Embryophyta</taxon>
        <taxon>Tracheophyta</taxon>
        <taxon>Spermatophyta</taxon>
        <taxon>Magnoliopsida</taxon>
        <taxon>eudicotyledons</taxon>
        <taxon>Gunneridae</taxon>
        <taxon>Pentapetalae</taxon>
        <taxon>asterids</taxon>
        <taxon>campanulids</taxon>
        <taxon>Asterales</taxon>
        <taxon>Asteraceae</taxon>
        <taxon>Asteroideae</taxon>
        <taxon>Heliantheae alliance</taxon>
        <taxon>Heliantheae</taxon>
        <taxon>Helianthus</taxon>
    </lineage>
</organism>
<evidence type="ECO:0000313" key="2">
    <source>
        <dbReference type="Proteomes" id="UP000215914"/>
    </source>
</evidence>
<accession>A0A9K3EIZ0</accession>
<evidence type="ECO:0000313" key="1">
    <source>
        <dbReference type="EMBL" id="KAF5773894.1"/>
    </source>
</evidence>
<sequence length="54" mass="5992">MAAYIKEKISAHLFIVFSAHTSISESLLLVSTVDHQWMIIGFCAQKLLIGDRSA</sequence>